<keyword evidence="4" id="KW-0813">Transport</keyword>
<dbReference type="PANTHER" id="PTHR43153">
    <property type="entry name" value="ELECTRON TRANSFER FLAVOPROTEIN ALPHA"/>
    <property type="match status" value="1"/>
</dbReference>
<proteinExistence type="inferred from homology"/>
<dbReference type="PIRSF" id="PIRSF000089">
    <property type="entry name" value="Electra_flavoP_a"/>
    <property type="match status" value="1"/>
</dbReference>
<dbReference type="InterPro" id="IPR014730">
    <property type="entry name" value="ETF_a/b_N"/>
</dbReference>
<dbReference type="Gene3D" id="3.40.50.1220">
    <property type="entry name" value="TPP-binding domain"/>
    <property type="match status" value="1"/>
</dbReference>
<comment type="function">
    <text evidence="5">The electron transfer flavoprotein serves as a specific electron acceptor for other dehydrogenases. It transfers the electrons to the main respiratory chain via ETF-ubiquinone oxidoreductase (ETF dehydrogenase).</text>
</comment>
<dbReference type="Proteomes" id="UP000187417">
    <property type="component" value="Unassembled WGS sequence"/>
</dbReference>
<reference evidence="10 11" key="1">
    <citation type="journal article" date="2016" name="Nat. Biotechnol.">
        <title>Measurement of bacterial replication rates in microbial communities.</title>
        <authorList>
            <person name="Brown C.T."/>
            <person name="Olm M.R."/>
            <person name="Thomas B.C."/>
            <person name="Banfield J.F."/>
        </authorList>
    </citation>
    <scope>NUCLEOTIDE SEQUENCE [LARGE SCALE GENOMIC DNA]</scope>
    <source>
        <strain evidence="10">CAG:67_53_122</strain>
    </source>
</reference>
<keyword evidence="4" id="KW-0249">Electron transport</keyword>
<feature type="binding site" evidence="8">
    <location>
        <begin position="246"/>
        <end position="247"/>
    </location>
    <ligand>
        <name>FAD</name>
        <dbReference type="ChEBI" id="CHEBI:57692"/>
    </ligand>
</feature>
<keyword evidence="2" id="KW-0285">Flavoprotein</keyword>
<dbReference type="EMBL" id="MNQH01000001">
    <property type="protein sequence ID" value="OKY96631.1"/>
    <property type="molecule type" value="Genomic_DNA"/>
</dbReference>
<dbReference type="STRING" id="28117.BHV66_00745"/>
<name>A0A1Q6FCQ6_9BACT</name>
<dbReference type="Gene3D" id="3.40.50.620">
    <property type="entry name" value="HUPs"/>
    <property type="match status" value="1"/>
</dbReference>
<evidence type="ECO:0000256" key="7">
    <source>
        <dbReference type="ARBA" id="ARBA00079299"/>
    </source>
</evidence>
<keyword evidence="3 8" id="KW-0274">FAD</keyword>
<evidence type="ECO:0000313" key="10">
    <source>
        <dbReference type="EMBL" id="OKY96631.1"/>
    </source>
</evidence>
<dbReference type="InterPro" id="IPR033947">
    <property type="entry name" value="ETF_alpha_N"/>
</dbReference>
<dbReference type="InterPro" id="IPR014731">
    <property type="entry name" value="ETF_asu_C"/>
</dbReference>
<evidence type="ECO:0000256" key="8">
    <source>
        <dbReference type="PIRSR" id="PIRSR000089-1"/>
    </source>
</evidence>
<evidence type="ECO:0000256" key="1">
    <source>
        <dbReference type="ARBA" id="ARBA00005817"/>
    </source>
</evidence>
<comment type="similarity">
    <text evidence="1">Belongs to the ETF alpha-subunit/FixB family.</text>
</comment>
<dbReference type="GeneID" id="73803971"/>
<protein>
    <recommendedName>
        <fullName evidence="6">Electron transfer flavoprotein subunit alpha</fullName>
    </recommendedName>
    <alternativeName>
        <fullName evidence="7">Electron transfer flavoprotein large subunit</fullName>
    </alternativeName>
</protein>
<evidence type="ECO:0000256" key="2">
    <source>
        <dbReference type="ARBA" id="ARBA00022630"/>
    </source>
</evidence>
<dbReference type="SMART" id="SM00893">
    <property type="entry name" value="ETF"/>
    <property type="match status" value="1"/>
</dbReference>
<dbReference type="CDD" id="cd01715">
    <property type="entry name" value="ETF_alpha"/>
    <property type="match status" value="1"/>
</dbReference>
<dbReference type="InterPro" id="IPR029035">
    <property type="entry name" value="DHS-like_NAD/FAD-binding_dom"/>
</dbReference>
<dbReference type="GO" id="GO:0009055">
    <property type="term" value="F:electron transfer activity"/>
    <property type="evidence" value="ECO:0007669"/>
    <property type="project" value="InterPro"/>
</dbReference>
<gene>
    <name evidence="10" type="ORF">BHV66_00745</name>
</gene>
<feature type="binding site" evidence="8">
    <location>
        <begin position="260"/>
        <end position="264"/>
    </location>
    <ligand>
        <name>FAD</name>
        <dbReference type="ChEBI" id="CHEBI:57692"/>
    </ligand>
</feature>
<evidence type="ECO:0000259" key="9">
    <source>
        <dbReference type="SMART" id="SM00893"/>
    </source>
</evidence>
<evidence type="ECO:0000256" key="6">
    <source>
        <dbReference type="ARBA" id="ARBA00068674"/>
    </source>
</evidence>
<evidence type="ECO:0000256" key="4">
    <source>
        <dbReference type="ARBA" id="ARBA00022982"/>
    </source>
</evidence>
<dbReference type="InterPro" id="IPR014729">
    <property type="entry name" value="Rossmann-like_a/b/a_fold"/>
</dbReference>
<comment type="cofactor">
    <cofactor evidence="8">
        <name>FAD</name>
        <dbReference type="ChEBI" id="CHEBI:57692"/>
    </cofactor>
    <text evidence="8">Binds 1 FAD per dimer.</text>
</comment>
<dbReference type="PANTHER" id="PTHR43153:SF1">
    <property type="entry name" value="ELECTRON TRANSFER FLAVOPROTEIN SUBUNIT ALPHA, MITOCHONDRIAL"/>
    <property type="match status" value="1"/>
</dbReference>
<dbReference type="RefSeq" id="WP_004329857.1">
    <property type="nucleotide sequence ID" value="NZ_BAAFKT010000002.1"/>
</dbReference>
<dbReference type="Pfam" id="PF00766">
    <property type="entry name" value="ETF_alpha"/>
    <property type="match status" value="1"/>
</dbReference>
<evidence type="ECO:0000256" key="5">
    <source>
        <dbReference type="ARBA" id="ARBA00025649"/>
    </source>
</evidence>
<dbReference type="FunFam" id="3.40.50.1220:FF:000001">
    <property type="entry name" value="Electron transfer flavoprotein, alpha subunit"/>
    <property type="match status" value="1"/>
</dbReference>
<dbReference type="AlphaFoldDB" id="A0A1Q6FCQ6"/>
<organism evidence="10 11">
    <name type="scientific">Alistipes putredinis</name>
    <dbReference type="NCBI Taxonomy" id="28117"/>
    <lineage>
        <taxon>Bacteria</taxon>
        <taxon>Pseudomonadati</taxon>
        <taxon>Bacteroidota</taxon>
        <taxon>Bacteroidia</taxon>
        <taxon>Bacteroidales</taxon>
        <taxon>Rikenellaceae</taxon>
        <taxon>Alistipes</taxon>
    </lineage>
</organism>
<feature type="binding site" evidence="8">
    <location>
        <position position="298"/>
    </location>
    <ligand>
        <name>FAD</name>
        <dbReference type="ChEBI" id="CHEBI:57692"/>
    </ligand>
</feature>
<comment type="caution">
    <text evidence="10">The sequence shown here is derived from an EMBL/GenBank/DDBJ whole genome shotgun (WGS) entry which is preliminary data.</text>
</comment>
<feature type="binding site" evidence="8">
    <location>
        <begin position="277"/>
        <end position="284"/>
    </location>
    <ligand>
        <name>FAD</name>
        <dbReference type="ChEBI" id="CHEBI:57692"/>
    </ligand>
</feature>
<accession>A0A1Q6FCQ6</accession>
<feature type="domain" description="Electron transfer flavoprotein alpha/beta-subunit N-terminal" evidence="9">
    <location>
        <begin position="9"/>
        <end position="197"/>
    </location>
</feature>
<sequence length="333" mass="36020">MDKSQYKNVYVFVEQRDGVVQNVALELLGKARELADALHEQVIALLLGKGVKDKADELIAAGADVVLSIEADELAQYTTEPYAQAITQVIHERKPSILLIGATSIGRDLGPRLSARIGTGLTADCTGLDISEDGDLLMTRPAFGGNLMATIICKEHRPQMSTVRPGVMRAKAADPTRKGKVEDVKINFDKSKFRVRILETVKEQKNMIDITEAKVLVSGGRGVGTAEGFQTLRELADVLGAEVSASRAMVDAGILAHERQVGQTGKTVRPDLYFAMGISGAIQHLAGMEESDFIIAVNKDKFAPIFNVADVGIVCDVHKVVPILTEKLKTMKK</sequence>
<dbReference type="SUPFAM" id="SSF52467">
    <property type="entry name" value="DHS-like NAD/FAD-binding domain"/>
    <property type="match status" value="1"/>
</dbReference>
<dbReference type="InterPro" id="IPR001308">
    <property type="entry name" value="ETF_a/FixB"/>
</dbReference>
<feature type="binding site" evidence="8">
    <location>
        <position position="221"/>
    </location>
    <ligand>
        <name>FAD</name>
        <dbReference type="ChEBI" id="CHEBI:57692"/>
    </ligand>
</feature>
<dbReference type="Pfam" id="PF01012">
    <property type="entry name" value="ETF"/>
    <property type="match status" value="1"/>
</dbReference>
<dbReference type="GO" id="GO:0033539">
    <property type="term" value="P:fatty acid beta-oxidation using acyl-CoA dehydrogenase"/>
    <property type="evidence" value="ECO:0007669"/>
    <property type="project" value="TreeGrafter"/>
</dbReference>
<dbReference type="GO" id="GO:0050660">
    <property type="term" value="F:flavin adenine dinucleotide binding"/>
    <property type="evidence" value="ECO:0007669"/>
    <property type="project" value="InterPro"/>
</dbReference>
<dbReference type="SUPFAM" id="SSF52402">
    <property type="entry name" value="Adenine nucleotide alpha hydrolases-like"/>
    <property type="match status" value="1"/>
</dbReference>
<evidence type="ECO:0000313" key="11">
    <source>
        <dbReference type="Proteomes" id="UP000187417"/>
    </source>
</evidence>
<evidence type="ECO:0000256" key="3">
    <source>
        <dbReference type="ARBA" id="ARBA00022827"/>
    </source>
</evidence>